<dbReference type="PROSITE" id="PS50225">
    <property type="entry name" value="SOCS"/>
    <property type="match status" value="1"/>
</dbReference>
<keyword evidence="4 5" id="KW-0727">SH2 domain</keyword>
<dbReference type="PANTHER" id="PTHR10155">
    <property type="entry name" value="PHOSPHATIDYLINOSITOL 3-KINASE REGULATORY SUBUNIT"/>
    <property type="match status" value="1"/>
</dbReference>
<keyword evidence="8" id="KW-1185">Reference proteome</keyword>
<dbReference type="Proteomes" id="UP000050640">
    <property type="component" value="Unplaced"/>
</dbReference>
<dbReference type="PROSITE" id="PS50001">
    <property type="entry name" value="SH2"/>
    <property type="match status" value="1"/>
</dbReference>
<evidence type="ECO:0000256" key="3">
    <source>
        <dbReference type="ARBA" id="ARBA00022786"/>
    </source>
</evidence>
<dbReference type="STRING" id="1147741.A0A0R3RH31"/>
<sequence length="305" mass="34835">MIKSSMQACSRSRTIARRIHMALLSCFPVNITNDEGLDVDEETGINVELREVIVSSEVHPQQSIQVVRNCRLRFLLAPDIGAEQPEPGTRTLLQGLLPKDEPYIVHTSVHYTNCLVPRLDLIIDSPYYWGIMDRYEAEALLDNKPEGTFLLRDSAQSEYLFSVSFRRYKRTLHARIEQKNHRFSFDFSDPSIYSANTITTLIAYYKDPIKCLFFEPQLSVPLPRNFVFPLQHLCRARIASLTTYDGVEKLNLPILLKSFIKEYHYKHPVKTVNYTPDTDLLHAYALSSVETTSTGASNAPSRSST</sequence>
<dbReference type="AlphaFoldDB" id="A0A0R3RH31"/>
<organism evidence="8 9">
    <name type="scientific">Elaeophora elaphi</name>
    <dbReference type="NCBI Taxonomy" id="1147741"/>
    <lineage>
        <taxon>Eukaryota</taxon>
        <taxon>Metazoa</taxon>
        <taxon>Ecdysozoa</taxon>
        <taxon>Nematoda</taxon>
        <taxon>Chromadorea</taxon>
        <taxon>Rhabditida</taxon>
        <taxon>Spirurina</taxon>
        <taxon>Spiruromorpha</taxon>
        <taxon>Filarioidea</taxon>
        <taxon>Onchocercidae</taxon>
        <taxon>Elaeophora</taxon>
    </lineage>
</organism>
<evidence type="ECO:0000259" key="7">
    <source>
        <dbReference type="PROSITE" id="PS50225"/>
    </source>
</evidence>
<dbReference type="GO" id="GO:0046935">
    <property type="term" value="F:1-phosphatidylinositol-3-kinase regulator activity"/>
    <property type="evidence" value="ECO:0007669"/>
    <property type="project" value="TreeGrafter"/>
</dbReference>
<dbReference type="InterPro" id="IPR000980">
    <property type="entry name" value="SH2"/>
</dbReference>
<dbReference type="InterPro" id="IPR036036">
    <property type="entry name" value="SOCS_box-like_dom_sf"/>
</dbReference>
<protein>
    <submittedName>
        <fullName evidence="9">SH2 domain-containing protein</fullName>
    </submittedName>
</protein>
<dbReference type="Pfam" id="PF00017">
    <property type="entry name" value="SH2"/>
    <property type="match status" value="1"/>
</dbReference>
<keyword evidence="1" id="KW-0341">Growth regulation</keyword>
<evidence type="ECO:0000256" key="4">
    <source>
        <dbReference type="ARBA" id="ARBA00022999"/>
    </source>
</evidence>
<dbReference type="PANTHER" id="PTHR10155:SF0">
    <property type="entry name" value="SUPPRESSOR OF CYTOKINE SIGNALING AT 36E, ISOFORM D"/>
    <property type="match status" value="1"/>
</dbReference>
<dbReference type="GO" id="GO:0035556">
    <property type="term" value="P:intracellular signal transduction"/>
    <property type="evidence" value="ECO:0007669"/>
    <property type="project" value="InterPro"/>
</dbReference>
<accession>A0A0R3RH31</accession>
<dbReference type="SUPFAM" id="SSF55550">
    <property type="entry name" value="SH2 domain"/>
    <property type="match status" value="1"/>
</dbReference>
<dbReference type="InterPro" id="IPR001496">
    <property type="entry name" value="SOCS_box"/>
</dbReference>
<dbReference type="WBParaSite" id="EEL_0000073601-mRNA-1">
    <property type="protein sequence ID" value="EEL_0000073601-mRNA-1"/>
    <property type="gene ID" value="EEL_0000073601"/>
</dbReference>
<dbReference type="SMART" id="SM00252">
    <property type="entry name" value="SH2"/>
    <property type="match status" value="1"/>
</dbReference>
<dbReference type="SMART" id="SM00253">
    <property type="entry name" value="SOCS"/>
    <property type="match status" value="1"/>
</dbReference>
<dbReference type="Gene3D" id="3.30.505.10">
    <property type="entry name" value="SH2 domain"/>
    <property type="match status" value="1"/>
</dbReference>
<dbReference type="GO" id="GO:0046854">
    <property type="term" value="P:phosphatidylinositol phosphate biosynthetic process"/>
    <property type="evidence" value="ECO:0007669"/>
    <property type="project" value="TreeGrafter"/>
</dbReference>
<keyword evidence="3" id="KW-0833">Ubl conjugation pathway</keyword>
<dbReference type="GO" id="GO:0009968">
    <property type="term" value="P:negative regulation of signal transduction"/>
    <property type="evidence" value="ECO:0007669"/>
    <property type="project" value="UniProtKB-KW"/>
</dbReference>
<evidence type="ECO:0000256" key="2">
    <source>
        <dbReference type="ARBA" id="ARBA00022700"/>
    </source>
</evidence>
<feature type="domain" description="SH2" evidence="6">
    <location>
        <begin position="127"/>
        <end position="222"/>
    </location>
</feature>
<evidence type="ECO:0000313" key="9">
    <source>
        <dbReference type="WBParaSite" id="EEL_0000073601-mRNA-1"/>
    </source>
</evidence>
<dbReference type="SUPFAM" id="SSF158235">
    <property type="entry name" value="SOCS box-like"/>
    <property type="match status" value="1"/>
</dbReference>
<evidence type="ECO:0000259" key="6">
    <source>
        <dbReference type="PROSITE" id="PS50001"/>
    </source>
</evidence>
<dbReference type="GO" id="GO:0005942">
    <property type="term" value="C:phosphatidylinositol 3-kinase complex"/>
    <property type="evidence" value="ECO:0007669"/>
    <property type="project" value="TreeGrafter"/>
</dbReference>
<feature type="domain" description="SOCS box" evidence="7">
    <location>
        <begin position="217"/>
        <end position="266"/>
    </location>
</feature>
<proteinExistence type="predicted"/>
<name>A0A0R3RH31_9BILA</name>
<keyword evidence="2" id="KW-0734">Signal transduction inhibitor</keyword>
<dbReference type="SMART" id="SM00969">
    <property type="entry name" value="SOCS_box"/>
    <property type="match status" value="1"/>
</dbReference>
<evidence type="ECO:0000256" key="1">
    <source>
        <dbReference type="ARBA" id="ARBA00022604"/>
    </source>
</evidence>
<reference evidence="9" key="1">
    <citation type="submission" date="2017-02" db="UniProtKB">
        <authorList>
            <consortium name="WormBaseParasite"/>
        </authorList>
    </citation>
    <scope>IDENTIFICATION</scope>
</reference>
<dbReference type="Pfam" id="PF07525">
    <property type="entry name" value="SOCS_box"/>
    <property type="match status" value="1"/>
</dbReference>
<evidence type="ECO:0000313" key="8">
    <source>
        <dbReference type="Proteomes" id="UP000050640"/>
    </source>
</evidence>
<evidence type="ECO:0000256" key="5">
    <source>
        <dbReference type="PROSITE-ProRule" id="PRU00191"/>
    </source>
</evidence>
<dbReference type="InterPro" id="IPR036860">
    <property type="entry name" value="SH2_dom_sf"/>
</dbReference>